<gene>
    <name evidence="2" type="ORF">AWB75_07116</name>
</gene>
<sequence length="213" mass="24233">MDLVRLKSGHLLLLAWRFGERFVGWRDEVSRSGRFVRLTEMSFPDGAFFSPRLRRRVMSRRARRLGPLPQGARASAPVDRGLALQGSTSRSMFHLGRPRASPSRRLHALVRGASRESRVSYGEPRRLPGQRGSVSDALPVVSPLQPLGIIRAIERWVDPTVDPIVFKQSRRLYEVDDTRLHRSALGFRNHDVHRESIEARPSRCKGRAAQSNR</sequence>
<dbReference type="AlphaFoldDB" id="A0A158DS51"/>
<evidence type="ECO:0000256" key="1">
    <source>
        <dbReference type="SAM" id="MobiDB-lite"/>
    </source>
</evidence>
<comment type="caution">
    <text evidence="2">The sequence shown here is derived from an EMBL/GenBank/DDBJ whole genome shotgun (WGS) entry which is preliminary data.</text>
</comment>
<proteinExistence type="predicted"/>
<feature type="region of interest" description="Disordered" evidence="1">
    <location>
        <begin position="113"/>
        <end position="134"/>
    </location>
</feature>
<name>A0A158DS51_9BURK</name>
<dbReference type="EMBL" id="FCOF02000100">
    <property type="protein sequence ID" value="SAK97408.1"/>
    <property type="molecule type" value="Genomic_DNA"/>
</dbReference>
<protein>
    <submittedName>
        <fullName evidence="2">Uncharacterized protein</fullName>
    </submittedName>
</protein>
<reference evidence="2" key="1">
    <citation type="submission" date="2016-01" db="EMBL/GenBank/DDBJ databases">
        <authorList>
            <person name="Peeters C."/>
        </authorList>
    </citation>
    <scope>NUCLEOTIDE SEQUENCE [LARGE SCALE GENOMIC DNA]</scope>
    <source>
        <strain evidence="2">LMG 29318</strain>
    </source>
</reference>
<keyword evidence="3" id="KW-1185">Reference proteome</keyword>
<organism evidence="2 3">
    <name type="scientific">Caballeronia catudaia</name>
    <dbReference type="NCBI Taxonomy" id="1777136"/>
    <lineage>
        <taxon>Bacteria</taxon>
        <taxon>Pseudomonadati</taxon>
        <taxon>Pseudomonadota</taxon>
        <taxon>Betaproteobacteria</taxon>
        <taxon>Burkholderiales</taxon>
        <taxon>Burkholderiaceae</taxon>
        <taxon>Caballeronia</taxon>
    </lineage>
</organism>
<accession>A0A158DS51</accession>
<feature type="compositionally biased region" description="Basic and acidic residues" evidence="1">
    <location>
        <begin position="113"/>
        <end position="126"/>
    </location>
</feature>
<dbReference type="Proteomes" id="UP000054870">
    <property type="component" value="Unassembled WGS sequence"/>
</dbReference>
<evidence type="ECO:0000313" key="3">
    <source>
        <dbReference type="Proteomes" id="UP000054870"/>
    </source>
</evidence>
<evidence type="ECO:0000313" key="2">
    <source>
        <dbReference type="EMBL" id="SAK97408.1"/>
    </source>
</evidence>